<accession>A0AAW9CYX7</accession>
<comment type="caution">
    <text evidence="2">The sequence shown here is derived from an EMBL/GenBank/DDBJ whole genome shotgun (WGS) entry which is preliminary data.</text>
</comment>
<organism evidence="2 3">
    <name type="scientific">Burkholderia thailandensis</name>
    <dbReference type="NCBI Taxonomy" id="57975"/>
    <lineage>
        <taxon>Bacteria</taxon>
        <taxon>Pseudomonadati</taxon>
        <taxon>Pseudomonadota</taxon>
        <taxon>Betaproteobacteria</taxon>
        <taxon>Burkholderiales</taxon>
        <taxon>Burkholderiaceae</taxon>
        <taxon>Burkholderia</taxon>
        <taxon>pseudomallei group</taxon>
    </lineage>
</organism>
<feature type="region of interest" description="Disordered" evidence="1">
    <location>
        <begin position="18"/>
        <end position="52"/>
    </location>
</feature>
<dbReference type="EMBL" id="QXCT01000002">
    <property type="protein sequence ID" value="MDW9255800.1"/>
    <property type="molecule type" value="Genomic_DNA"/>
</dbReference>
<sequence>MPGTGAAPRKMRIQGAMISANASAPKRVRPAASERMASNRGRALGAPLAASR</sequence>
<name>A0AAW9CYX7_BURTH</name>
<gene>
    <name evidence="2" type="ORF">C7S16_2556</name>
</gene>
<dbReference type="AlphaFoldDB" id="A0AAW9CYX7"/>
<evidence type="ECO:0000313" key="3">
    <source>
        <dbReference type="Proteomes" id="UP001272137"/>
    </source>
</evidence>
<protein>
    <submittedName>
        <fullName evidence="2">Uncharacterized protein</fullName>
    </submittedName>
</protein>
<proteinExistence type="predicted"/>
<reference evidence="2" key="1">
    <citation type="submission" date="2018-08" db="EMBL/GenBank/DDBJ databases">
        <title>Identification of Burkholderia cepacia strains that express a Burkholderia pseudomallei-like capsular polysaccharide.</title>
        <authorList>
            <person name="Burtnick M.N."/>
            <person name="Vongsouvath M."/>
            <person name="Newton P."/>
            <person name="Wuthiekanun V."/>
            <person name="Limmathurotsakul D."/>
            <person name="Brett P.J."/>
            <person name="Chantratita N."/>
            <person name="Dance D.A."/>
        </authorList>
    </citation>
    <scope>NUCLEOTIDE SEQUENCE</scope>
    <source>
        <strain evidence="2">SBXCC001</strain>
    </source>
</reference>
<evidence type="ECO:0000313" key="2">
    <source>
        <dbReference type="EMBL" id="MDW9255800.1"/>
    </source>
</evidence>
<dbReference type="Proteomes" id="UP001272137">
    <property type="component" value="Unassembled WGS sequence"/>
</dbReference>
<evidence type="ECO:0000256" key="1">
    <source>
        <dbReference type="SAM" id="MobiDB-lite"/>
    </source>
</evidence>